<sequence length="248" mass="29158">MALYGRRPVRLNLAPHITYSHPIRVFNFSKGGLTFGKVQDELNALNWAKLKPEQTIFHVGSVDLAKMSITTYDNMEFRTHWFFSRIVDTVNYFKTEAVKWVHSEKDIAFINDYKFVFSYLADWGTNFEPRYGCMNAEDLRRARNANNHFVRVRARTLYIKYNVILVCFNNDVLGDFLPVRLGVHLVEHSLDRFVAHVRRVIARKFCVRCAVRRWPITNTRANFAQWARFLTLGRACDQLHQDPEPILQ</sequence>
<proteinExistence type="predicted"/>
<organism evidence="1 2">
    <name type="scientific">Meganyctiphanes norvegica</name>
    <name type="common">Northern krill</name>
    <name type="synonym">Thysanopoda norvegica</name>
    <dbReference type="NCBI Taxonomy" id="48144"/>
    <lineage>
        <taxon>Eukaryota</taxon>
        <taxon>Metazoa</taxon>
        <taxon>Ecdysozoa</taxon>
        <taxon>Arthropoda</taxon>
        <taxon>Crustacea</taxon>
        <taxon>Multicrustacea</taxon>
        <taxon>Malacostraca</taxon>
        <taxon>Eumalacostraca</taxon>
        <taxon>Eucarida</taxon>
        <taxon>Euphausiacea</taxon>
        <taxon>Euphausiidae</taxon>
        <taxon>Meganyctiphanes</taxon>
    </lineage>
</organism>
<dbReference type="EMBL" id="CAXKWB010039740">
    <property type="protein sequence ID" value="CAL4153599.1"/>
    <property type="molecule type" value="Genomic_DNA"/>
</dbReference>
<accession>A0AAV2S214</accession>
<evidence type="ECO:0000313" key="1">
    <source>
        <dbReference type="EMBL" id="CAL4153599.1"/>
    </source>
</evidence>
<keyword evidence="2" id="KW-1185">Reference proteome</keyword>
<name>A0AAV2S214_MEGNR</name>
<protein>
    <submittedName>
        <fullName evidence="1">Uncharacterized protein</fullName>
    </submittedName>
</protein>
<comment type="caution">
    <text evidence="1">The sequence shown here is derived from an EMBL/GenBank/DDBJ whole genome shotgun (WGS) entry which is preliminary data.</text>
</comment>
<dbReference type="Proteomes" id="UP001497623">
    <property type="component" value="Unassembled WGS sequence"/>
</dbReference>
<dbReference type="AlphaFoldDB" id="A0AAV2S214"/>
<reference evidence="1 2" key="1">
    <citation type="submission" date="2024-05" db="EMBL/GenBank/DDBJ databases">
        <authorList>
            <person name="Wallberg A."/>
        </authorList>
    </citation>
    <scope>NUCLEOTIDE SEQUENCE [LARGE SCALE GENOMIC DNA]</scope>
</reference>
<gene>
    <name evidence="1" type="ORF">MNOR_LOCUS31203</name>
</gene>
<evidence type="ECO:0000313" key="2">
    <source>
        <dbReference type="Proteomes" id="UP001497623"/>
    </source>
</evidence>